<dbReference type="Proteomes" id="UP000018208">
    <property type="component" value="Unassembled WGS sequence"/>
</dbReference>
<reference evidence="1 2" key="1">
    <citation type="journal article" date="2014" name="PLoS Genet.">
        <title>The Genome of Spironucleus salmonicida Highlights a Fish Pathogen Adapted to Fluctuating Environments.</title>
        <authorList>
            <person name="Xu F."/>
            <person name="Jerlstrom-Hultqvist J."/>
            <person name="Einarsson E."/>
            <person name="Astvaldsson A."/>
            <person name="Svard S.G."/>
            <person name="Andersson J.O."/>
        </authorList>
    </citation>
    <scope>NUCLEOTIDE SEQUENCE [LARGE SCALE GENOMIC DNA]</scope>
    <source>
        <strain evidence="1 2">ATCC 50377</strain>
    </source>
</reference>
<keyword evidence="2" id="KW-1185">Reference proteome</keyword>
<protein>
    <submittedName>
        <fullName evidence="1">Uncharacterized protein</fullName>
    </submittedName>
</protein>
<dbReference type="EMBL" id="AUWU02000001">
    <property type="protein sequence ID" value="KAH0576934.1"/>
    <property type="molecule type" value="Genomic_DNA"/>
</dbReference>
<accession>A0A9P8S166</accession>
<organism evidence="1 2">
    <name type="scientific">Spironucleus salmonicida</name>
    <dbReference type="NCBI Taxonomy" id="348837"/>
    <lineage>
        <taxon>Eukaryota</taxon>
        <taxon>Metamonada</taxon>
        <taxon>Diplomonadida</taxon>
        <taxon>Hexamitidae</taxon>
        <taxon>Hexamitinae</taxon>
        <taxon>Spironucleus</taxon>
    </lineage>
</organism>
<sequence>MSYTTESTQSQCSQPTTFELSTTIHHRDVTQISFLTTSIWEAAEPERTFTETGAGIQPDINLAV</sequence>
<proteinExistence type="predicted"/>
<name>A0A9P8S166_9EUKA</name>
<gene>
    <name evidence="1" type="ORF">SS50377_20280</name>
</gene>
<dbReference type="RefSeq" id="XP_067767707.1">
    <property type="nucleotide sequence ID" value="XM_067904225.1"/>
</dbReference>
<evidence type="ECO:0000313" key="1">
    <source>
        <dbReference type="EMBL" id="KAH0576934.1"/>
    </source>
</evidence>
<dbReference type="GeneID" id="94294303"/>
<dbReference type="AlphaFoldDB" id="A0A9P8S166"/>
<comment type="caution">
    <text evidence="1">The sequence shown here is derived from an EMBL/GenBank/DDBJ whole genome shotgun (WGS) entry which is preliminary data.</text>
</comment>
<evidence type="ECO:0000313" key="2">
    <source>
        <dbReference type="Proteomes" id="UP000018208"/>
    </source>
</evidence>
<dbReference type="KEGG" id="ssao:94294303"/>